<evidence type="ECO:0000313" key="3">
    <source>
        <dbReference type="EMBL" id="MXP63985.1"/>
    </source>
</evidence>
<dbReference type="InterPro" id="IPR029063">
    <property type="entry name" value="SAM-dependent_MTases_sf"/>
</dbReference>
<sequence>MPLPFPSGDLARHARACRKRRSGAPVLSGGAAGRCRHRQPAARRACQRAAWRHRRLPAPAGGPAGGLWSRHGGAAAGGRNGAVSEARLADLTEDALLDGRVRLRQPRQGLRAGLDAVLLAAGIPARPGETVLEGGCGTGAAFLCLLARVPELRVVAVERDAGLAELARHNATLNGHEGRVTVLTGDIADPALRQALPRLHHAFANPPYWPSGTEPPATLRADATHAGPGPSLAHWAAALAAPLRHRGSVTLVLPAARFAEGAAALGQAGCGEIGLFPLWPRAGQAARRVLLRARRGGRGPDRMEGGLVLHEGQGWTEAADALLRGGAELKWD</sequence>
<dbReference type="Proteomes" id="UP000460715">
    <property type="component" value="Unassembled WGS sequence"/>
</dbReference>
<feature type="domain" description="Methyltransferase" evidence="2">
    <location>
        <begin position="131"/>
        <end position="191"/>
    </location>
</feature>
<dbReference type="PANTHER" id="PTHR47739">
    <property type="entry name" value="TRNA1(VAL) (ADENINE(37)-N6)-METHYLTRANSFERASE"/>
    <property type="match status" value="1"/>
</dbReference>
<dbReference type="GO" id="GO:0008168">
    <property type="term" value="F:methyltransferase activity"/>
    <property type="evidence" value="ECO:0007669"/>
    <property type="project" value="UniProtKB-KW"/>
</dbReference>
<evidence type="ECO:0000313" key="4">
    <source>
        <dbReference type="Proteomes" id="UP000460715"/>
    </source>
</evidence>
<dbReference type="PANTHER" id="PTHR47739:SF1">
    <property type="entry name" value="TRNA1(VAL) (ADENINE(37)-N6)-METHYLTRANSFERASE"/>
    <property type="match status" value="1"/>
</dbReference>
<keyword evidence="3" id="KW-0808">Transferase</keyword>
<dbReference type="Pfam" id="PF13649">
    <property type="entry name" value="Methyltransf_25"/>
    <property type="match status" value="1"/>
</dbReference>
<organism evidence="3 4">
    <name type="scientific">Teichococcus coralli</name>
    <dbReference type="NCBI Taxonomy" id="2545983"/>
    <lineage>
        <taxon>Bacteria</taxon>
        <taxon>Pseudomonadati</taxon>
        <taxon>Pseudomonadota</taxon>
        <taxon>Alphaproteobacteria</taxon>
        <taxon>Acetobacterales</taxon>
        <taxon>Roseomonadaceae</taxon>
        <taxon>Roseomonas</taxon>
    </lineage>
</organism>
<dbReference type="InterPro" id="IPR041698">
    <property type="entry name" value="Methyltransf_25"/>
</dbReference>
<gene>
    <name evidence="3" type="ORF">E0493_11580</name>
</gene>
<keyword evidence="3" id="KW-0489">Methyltransferase</keyword>
<name>A0A845BB13_9PROT</name>
<dbReference type="GO" id="GO:0032259">
    <property type="term" value="P:methylation"/>
    <property type="evidence" value="ECO:0007669"/>
    <property type="project" value="UniProtKB-KW"/>
</dbReference>
<evidence type="ECO:0000256" key="1">
    <source>
        <dbReference type="SAM" id="MobiDB-lite"/>
    </source>
</evidence>
<accession>A0A845BB13</accession>
<dbReference type="AlphaFoldDB" id="A0A845BB13"/>
<dbReference type="OrthoDB" id="5489421at2"/>
<dbReference type="EMBL" id="SNVJ01000008">
    <property type="protein sequence ID" value="MXP63985.1"/>
    <property type="molecule type" value="Genomic_DNA"/>
</dbReference>
<reference evidence="3 4" key="1">
    <citation type="submission" date="2019-03" db="EMBL/GenBank/DDBJ databases">
        <title>Roseomonas sp. a novel Roseomonas species isolated from Sea whip Gorgonian.</title>
        <authorList>
            <person name="Li F."/>
            <person name="Pan X."/>
            <person name="Huang S."/>
            <person name="Li Z."/>
            <person name="Meng B."/>
        </authorList>
    </citation>
    <scope>NUCLEOTIDE SEQUENCE [LARGE SCALE GENOMIC DNA]</scope>
    <source>
        <strain evidence="3 4">M0104</strain>
    </source>
</reference>
<feature type="region of interest" description="Disordered" evidence="1">
    <location>
        <begin position="20"/>
        <end position="40"/>
    </location>
</feature>
<dbReference type="Gene3D" id="3.40.50.150">
    <property type="entry name" value="Vaccinia Virus protein VP39"/>
    <property type="match status" value="1"/>
</dbReference>
<evidence type="ECO:0000259" key="2">
    <source>
        <dbReference type="Pfam" id="PF13649"/>
    </source>
</evidence>
<dbReference type="SUPFAM" id="SSF53335">
    <property type="entry name" value="S-adenosyl-L-methionine-dependent methyltransferases"/>
    <property type="match status" value="1"/>
</dbReference>
<dbReference type="InterPro" id="IPR050210">
    <property type="entry name" value="tRNA_Adenine-N(6)_MTase"/>
</dbReference>
<comment type="caution">
    <text evidence="3">The sequence shown here is derived from an EMBL/GenBank/DDBJ whole genome shotgun (WGS) entry which is preliminary data.</text>
</comment>
<dbReference type="CDD" id="cd02440">
    <property type="entry name" value="AdoMet_MTases"/>
    <property type="match status" value="1"/>
</dbReference>
<protein>
    <submittedName>
        <fullName evidence="3">N-6 DNA methylase</fullName>
    </submittedName>
</protein>
<keyword evidence="4" id="KW-1185">Reference proteome</keyword>
<proteinExistence type="predicted"/>